<evidence type="ECO:0000256" key="2">
    <source>
        <dbReference type="ARBA" id="ARBA00004443"/>
    </source>
</evidence>
<evidence type="ECO:0000256" key="3">
    <source>
        <dbReference type="ARBA" id="ARBA00005923"/>
    </source>
</evidence>
<accession>A0A834P6I2</accession>
<keyword evidence="9" id="KW-0249">Electron transport</keyword>
<dbReference type="PANTHER" id="PTHR15223:SF1">
    <property type="entry name" value="NADH DEHYDROGENASE [UBIQUINONE] 1 BETA SUBCOMPLEX SUBUNIT 2, MITOCHONDRIAL"/>
    <property type="match status" value="1"/>
</dbReference>
<keyword evidence="10" id="KW-0496">Mitochondrion</keyword>
<name>A0A834P6I2_VESPE</name>
<protein>
    <recommendedName>
        <fullName evidence="15">NADH dehydrogenase [ubiquinone] 1 beta subcomplex subunit 2, mitochondrial</fullName>
    </recommendedName>
</protein>
<evidence type="ECO:0000256" key="1">
    <source>
        <dbReference type="ARBA" id="ARBA00003195"/>
    </source>
</evidence>
<keyword evidence="7" id="KW-0999">Mitochondrion inner membrane</keyword>
<organism evidence="13 14">
    <name type="scientific">Vespula pensylvanica</name>
    <name type="common">Western yellow jacket</name>
    <name type="synonym">Wasp</name>
    <dbReference type="NCBI Taxonomy" id="30213"/>
    <lineage>
        <taxon>Eukaryota</taxon>
        <taxon>Metazoa</taxon>
        <taxon>Ecdysozoa</taxon>
        <taxon>Arthropoda</taxon>
        <taxon>Hexapoda</taxon>
        <taxon>Insecta</taxon>
        <taxon>Pterygota</taxon>
        <taxon>Neoptera</taxon>
        <taxon>Endopterygota</taxon>
        <taxon>Hymenoptera</taxon>
        <taxon>Apocrita</taxon>
        <taxon>Aculeata</taxon>
        <taxon>Vespoidea</taxon>
        <taxon>Vespidae</taxon>
        <taxon>Vespinae</taxon>
        <taxon>Vespula</taxon>
    </lineage>
</organism>
<gene>
    <name evidence="13" type="ORF">H0235_006245</name>
</gene>
<evidence type="ECO:0008006" key="15">
    <source>
        <dbReference type="Google" id="ProtNLM"/>
    </source>
</evidence>
<keyword evidence="12" id="KW-1133">Transmembrane helix</keyword>
<evidence type="ECO:0000256" key="6">
    <source>
        <dbReference type="ARBA" id="ARBA00022660"/>
    </source>
</evidence>
<dbReference type="InterPro" id="IPR026627">
    <property type="entry name" value="NDUFB2_animal"/>
</dbReference>
<evidence type="ECO:0000256" key="11">
    <source>
        <dbReference type="ARBA" id="ARBA00023136"/>
    </source>
</evidence>
<evidence type="ECO:0000256" key="7">
    <source>
        <dbReference type="ARBA" id="ARBA00022792"/>
    </source>
</evidence>
<dbReference type="EMBL" id="JACSDY010000004">
    <property type="protein sequence ID" value="KAF7429847.1"/>
    <property type="molecule type" value="Genomic_DNA"/>
</dbReference>
<keyword evidence="11 12" id="KW-0472">Membrane</keyword>
<evidence type="ECO:0000256" key="9">
    <source>
        <dbReference type="ARBA" id="ARBA00022982"/>
    </source>
</evidence>
<comment type="similarity">
    <text evidence="3">Belongs to the complex I NDUFB2 subunit family.</text>
</comment>
<sequence>MLISRGVNLLKHTSKHVKRKSSVMNNQPVRFSSHGEWSYREIKHEPNKYFTLTAEIFGGIAWWWFLYRMWHDYHHLIGHFEYPDPSKWTDEELGIPTDDYD</sequence>
<evidence type="ECO:0000313" key="14">
    <source>
        <dbReference type="Proteomes" id="UP000600918"/>
    </source>
</evidence>
<keyword evidence="8" id="KW-0809">Transit peptide</keyword>
<comment type="function">
    <text evidence="1">Accessory subunit of the mitochondrial membrane respiratory chain NADH dehydrogenase (Complex I), that is believed not to be involved in catalysis. Complex I functions in the transfer of electrons from NADH to the respiratory chain. The immediate electron acceptor for the enzyme is believed to be ubiquinone.</text>
</comment>
<comment type="subunit">
    <text evidence="4">Complex I is composed of 45 different subunits.</text>
</comment>
<keyword evidence="12" id="KW-0812">Transmembrane</keyword>
<proteinExistence type="inferred from homology"/>
<dbReference type="AlphaFoldDB" id="A0A834P6I2"/>
<comment type="subcellular location">
    <subcellularLocation>
        <location evidence="2">Mitochondrion inner membrane</location>
        <topology evidence="2">Peripheral membrane protein</topology>
        <orientation evidence="2">Matrix side</orientation>
    </subcellularLocation>
</comment>
<evidence type="ECO:0000256" key="8">
    <source>
        <dbReference type="ARBA" id="ARBA00022946"/>
    </source>
</evidence>
<dbReference type="Proteomes" id="UP000600918">
    <property type="component" value="Unassembled WGS sequence"/>
</dbReference>
<keyword evidence="14" id="KW-1185">Reference proteome</keyword>
<evidence type="ECO:0000256" key="5">
    <source>
        <dbReference type="ARBA" id="ARBA00022448"/>
    </source>
</evidence>
<feature type="transmembrane region" description="Helical" evidence="12">
    <location>
        <begin position="49"/>
        <end position="67"/>
    </location>
</feature>
<keyword evidence="6" id="KW-0679">Respiratory chain</keyword>
<dbReference type="GO" id="GO:0045271">
    <property type="term" value="C:respiratory chain complex I"/>
    <property type="evidence" value="ECO:0007669"/>
    <property type="project" value="InterPro"/>
</dbReference>
<comment type="caution">
    <text evidence="13">The sequence shown here is derived from an EMBL/GenBank/DDBJ whole genome shotgun (WGS) entry which is preliminary data.</text>
</comment>
<dbReference type="OrthoDB" id="6241903at2759"/>
<dbReference type="Pfam" id="PF14813">
    <property type="entry name" value="NADH_B2"/>
    <property type="match status" value="1"/>
</dbReference>
<evidence type="ECO:0000256" key="12">
    <source>
        <dbReference type="SAM" id="Phobius"/>
    </source>
</evidence>
<keyword evidence="5" id="KW-0813">Transport</keyword>
<dbReference type="GO" id="GO:0005743">
    <property type="term" value="C:mitochondrial inner membrane"/>
    <property type="evidence" value="ECO:0007669"/>
    <property type="project" value="UniProtKB-SubCell"/>
</dbReference>
<dbReference type="PANTHER" id="PTHR15223">
    <property type="entry name" value="NADH-UBIQUINONE OXIDOREDUCTASE AGGG SUBUNIT"/>
    <property type="match status" value="1"/>
</dbReference>
<reference evidence="13" key="1">
    <citation type="journal article" date="2020" name="G3 (Bethesda)">
        <title>High-Quality Assemblies for Three Invasive Social Wasps from the &lt;i&gt;Vespula&lt;/i&gt; Genus.</title>
        <authorList>
            <person name="Harrop T.W.R."/>
            <person name="Guhlin J."/>
            <person name="McLaughlin G.M."/>
            <person name="Permina E."/>
            <person name="Stockwell P."/>
            <person name="Gilligan J."/>
            <person name="Le Lec M.F."/>
            <person name="Gruber M.A.M."/>
            <person name="Quinn O."/>
            <person name="Lovegrove M."/>
            <person name="Duncan E.J."/>
            <person name="Remnant E.J."/>
            <person name="Van Eeckhoven J."/>
            <person name="Graham B."/>
            <person name="Knapp R.A."/>
            <person name="Langford K.W."/>
            <person name="Kronenberg Z."/>
            <person name="Press M.O."/>
            <person name="Eacker S.M."/>
            <person name="Wilson-Rankin E.E."/>
            <person name="Purcell J."/>
            <person name="Lester P.J."/>
            <person name="Dearden P.K."/>
        </authorList>
    </citation>
    <scope>NUCLEOTIDE SEQUENCE</scope>
    <source>
        <strain evidence="13">Volc-1</strain>
    </source>
</reference>
<evidence type="ECO:0000256" key="10">
    <source>
        <dbReference type="ARBA" id="ARBA00023128"/>
    </source>
</evidence>
<evidence type="ECO:0000256" key="4">
    <source>
        <dbReference type="ARBA" id="ARBA00011533"/>
    </source>
</evidence>
<evidence type="ECO:0000313" key="13">
    <source>
        <dbReference type="EMBL" id="KAF7429847.1"/>
    </source>
</evidence>
<dbReference type="GO" id="GO:0032981">
    <property type="term" value="P:mitochondrial respiratory chain complex I assembly"/>
    <property type="evidence" value="ECO:0007669"/>
    <property type="project" value="TreeGrafter"/>
</dbReference>